<evidence type="ECO:0000259" key="6">
    <source>
        <dbReference type="PROSITE" id="PS50893"/>
    </source>
</evidence>
<dbReference type="EMBL" id="AZXY01000002">
    <property type="protein sequence ID" value="KSZ59852.1"/>
    <property type="molecule type" value="Genomic_DNA"/>
</dbReference>
<comment type="caution">
    <text evidence="7">The sequence shown here is derived from an EMBL/GenBank/DDBJ whole genome shotgun (WGS) entry which is preliminary data.</text>
</comment>
<proteinExistence type="predicted"/>
<dbReference type="InterPro" id="IPR027417">
    <property type="entry name" value="P-loop_NTPase"/>
</dbReference>
<dbReference type="Proteomes" id="UP000053060">
    <property type="component" value="Unassembled WGS sequence"/>
</dbReference>
<dbReference type="GO" id="GO:0046677">
    <property type="term" value="P:response to antibiotic"/>
    <property type="evidence" value="ECO:0007669"/>
    <property type="project" value="UniProtKB-KW"/>
</dbReference>
<dbReference type="InterPro" id="IPR025302">
    <property type="entry name" value="DrrA1/2-like_C"/>
</dbReference>
<reference evidence="7 8" key="2">
    <citation type="journal article" date="2016" name="Genome Announc.">
        <title>Draft Genome Sequence of a Versatile Hydrocarbon-Degrading Bacterium, Rhodococcus pyridinivorans Strain KG-16, Collected from Oil Fields in India.</title>
        <authorList>
            <person name="Aggarwal R.K."/>
            <person name="Dawar C."/>
            <person name="Phanindranath R."/>
            <person name="Mutnuri L."/>
            <person name="Dayal A.M."/>
        </authorList>
    </citation>
    <scope>NUCLEOTIDE SEQUENCE [LARGE SCALE GENOMIC DNA]</scope>
    <source>
        <strain evidence="7 8">KG-16</strain>
    </source>
</reference>
<sequence>MTRPVPAIDVRGLRKSFGPTIVLDGVDLRVEPGSVFALLGANGAGKSTTVRILTTLLRPDAGTVTVAGLPLPARAHAVRENIALTGQYAAIDDVLTGTENLRLAARLAHLPSAAIPGRVRDLIARFDLGHVADRRAGTYSGGTMRRLDIAMSLVASPQVLFLDEPTTGLDPRSRLVMWEAIRELADDGVTIFLTTQYLEEADRLADRIAVLDGGRIVAEGTPDELKSLVRGGYLELRFATDADLAHAASVLDGEIDRAALTLQVHTDGDLPHVAALLERLAAEAVPVEKFGLHSPTLDDVFLTLTGSTDETKVVR</sequence>
<organism evidence="7 8">
    <name type="scientific">Rhodococcus pyridinivorans KG-16</name>
    <dbReference type="NCBI Taxonomy" id="1441730"/>
    <lineage>
        <taxon>Bacteria</taxon>
        <taxon>Bacillati</taxon>
        <taxon>Actinomycetota</taxon>
        <taxon>Actinomycetes</taxon>
        <taxon>Mycobacteriales</taxon>
        <taxon>Nocardiaceae</taxon>
        <taxon>Rhodococcus</taxon>
    </lineage>
</organism>
<dbReference type="Pfam" id="PF00005">
    <property type="entry name" value="ABC_tran"/>
    <property type="match status" value="1"/>
</dbReference>
<dbReference type="GO" id="GO:0016887">
    <property type="term" value="F:ATP hydrolysis activity"/>
    <property type="evidence" value="ECO:0007669"/>
    <property type="project" value="InterPro"/>
</dbReference>
<dbReference type="PATRIC" id="fig|1441730.3.peg.1429"/>
<dbReference type="PANTHER" id="PTHR42711">
    <property type="entry name" value="ABC TRANSPORTER ATP-BINDING PROTEIN"/>
    <property type="match status" value="1"/>
</dbReference>
<dbReference type="GO" id="GO:0005524">
    <property type="term" value="F:ATP binding"/>
    <property type="evidence" value="ECO:0007669"/>
    <property type="project" value="UniProtKB-KW"/>
</dbReference>
<dbReference type="RefSeq" id="WP_060651184.1">
    <property type="nucleotide sequence ID" value="NZ_AZXY01000002.1"/>
</dbReference>
<dbReference type="InterPro" id="IPR050763">
    <property type="entry name" value="ABC_transporter_ATP-binding"/>
</dbReference>
<evidence type="ECO:0000256" key="3">
    <source>
        <dbReference type="ARBA" id="ARBA00022741"/>
    </source>
</evidence>
<evidence type="ECO:0000256" key="1">
    <source>
        <dbReference type="ARBA" id="ARBA00004202"/>
    </source>
</evidence>
<gene>
    <name evidence="7" type="ORF">Z045_06790</name>
</gene>
<dbReference type="PANTHER" id="PTHR42711:SF19">
    <property type="entry name" value="DOXORUBICIN RESISTANCE ATP-BINDING PROTEIN DRRA"/>
    <property type="match status" value="1"/>
</dbReference>
<name>A0A0V9UPB6_9NOCA</name>
<evidence type="ECO:0000256" key="5">
    <source>
        <dbReference type="ARBA" id="ARBA00023251"/>
    </source>
</evidence>
<feature type="domain" description="ABC transporter" evidence="6">
    <location>
        <begin position="8"/>
        <end position="238"/>
    </location>
</feature>
<dbReference type="InterPro" id="IPR003593">
    <property type="entry name" value="AAA+_ATPase"/>
</dbReference>
<keyword evidence="5" id="KW-0046">Antibiotic resistance</keyword>
<dbReference type="Gene3D" id="3.40.50.300">
    <property type="entry name" value="P-loop containing nucleotide triphosphate hydrolases"/>
    <property type="match status" value="1"/>
</dbReference>
<comment type="subcellular location">
    <subcellularLocation>
        <location evidence="1">Cell membrane</location>
        <topology evidence="1">Peripheral membrane protein</topology>
    </subcellularLocation>
</comment>
<dbReference type="GO" id="GO:0005886">
    <property type="term" value="C:plasma membrane"/>
    <property type="evidence" value="ECO:0007669"/>
    <property type="project" value="UniProtKB-SubCell"/>
</dbReference>
<dbReference type="SMART" id="SM00382">
    <property type="entry name" value="AAA"/>
    <property type="match status" value="1"/>
</dbReference>
<dbReference type="Pfam" id="PF13732">
    <property type="entry name" value="DrrA1-3_C"/>
    <property type="match status" value="1"/>
</dbReference>
<evidence type="ECO:0000256" key="4">
    <source>
        <dbReference type="ARBA" id="ARBA00022840"/>
    </source>
</evidence>
<dbReference type="InterPro" id="IPR003439">
    <property type="entry name" value="ABC_transporter-like_ATP-bd"/>
</dbReference>
<accession>A0A0V9UPB6</accession>
<evidence type="ECO:0000256" key="2">
    <source>
        <dbReference type="ARBA" id="ARBA00022448"/>
    </source>
</evidence>
<keyword evidence="2" id="KW-0813">Transport</keyword>
<reference evidence="8" key="1">
    <citation type="submission" date="2015-01" db="EMBL/GenBank/DDBJ databases">
        <title>Draft genome sequence of Rhodococcus pyridinivorans strain KG-16, a hydrocarbon-degrading bacterium.</title>
        <authorList>
            <person name="Aggarwal R.K."/>
            <person name="Dawar C."/>
        </authorList>
    </citation>
    <scope>NUCLEOTIDE SEQUENCE [LARGE SCALE GENOMIC DNA]</scope>
    <source>
        <strain evidence="8">KG-16</strain>
    </source>
</reference>
<evidence type="ECO:0000313" key="8">
    <source>
        <dbReference type="Proteomes" id="UP000053060"/>
    </source>
</evidence>
<keyword evidence="3" id="KW-0547">Nucleotide-binding</keyword>
<protein>
    <submittedName>
        <fullName evidence="7">ABC transporter</fullName>
    </submittedName>
</protein>
<keyword evidence="4" id="KW-0067">ATP-binding</keyword>
<dbReference type="PROSITE" id="PS50893">
    <property type="entry name" value="ABC_TRANSPORTER_2"/>
    <property type="match status" value="1"/>
</dbReference>
<dbReference type="AlphaFoldDB" id="A0A0V9UPB6"/>
<dbReference type="SUPFAM" id="SSF52540">
    <property type="entry name" value="P-loop containing nucleoside triphosphate hydrolases"/>
    <property type="match status" value="1"/>
</dbReference>
<evidence type="ECO:0000313" key="7">
    <source>
        <dbReference type="EMBL" id="KSZ59852.1"/>
    </source>
</evidence>